<dbReference type="Proteomes" id="UP001201985">
    <property type="component" value="Unassembled WGS sequence"/>
</dbReference>
<proteinExistence type="inferred from homology"/>
<gene>
    <name evidence="11" type="ORF">MON41_06320</name>
</gene>
<dbReference type="InterPro" id="IPR006260">
    <property type="entry name" value="TonB/TolA_C"/>
</dbReference>
<evidence type="ECO:0000256" key="9">
    <source>
        <dbReference type="ARBA" id="ARBA00023136"/>
    </source>
</evidence>
<keyword evidence="4" id="KW-1003">Cell membrane</keyword>
<keyword evidence="8" id="KW-1133">Transmembrane helix</keyword>
<dbReference type="EMBL" id="JALBUU010000004">
    <property type="protein sequence ID" value="MCI0753377.1"/>
    <property type="molecule type" value="Genomic_DNA"/>
</dbReference>
<keyword evidence="7" id="KW-0653">Protein transport</keyword>
<evidence type="ECO:0000256" key="2">
    <source>
        <dbReference type="ARBA" id="ARBA00006555"/>
    </source>
</evidence>
<comment type="subcellular location">
    <subcellularLocation>
        <location evidence="1">Cell inner membrane</location>
        <topology evidence="1">Single-pass membrane protein</topology>
        <orientation evidence="1">Periplasmic side</orientation>
    </subcellularLocation>
</comment>
<dbReference type="SUPFAM" id="SSF74653">
    <property type="entry name" value="TolA/TonB C-terminal domain"/>
    <property type="match status" value="1"/>
</dbReference>
<sequence length="82" mass="9232">MRAKRYPNGARIRRQEGTAILSFRMDRQGEVLGWRIVRSTGFDDLDSAVGEMIERASPLPPPPEEVPGNPVELQVPVNFSLR</sequence>
<keyword evidence="3" id="KW-0813">Transport</keyword>
<accession>A0ABS9W2F0</accession>
<evidence type="ECO:0000256" key="5">
    <source>
        <dbReference type="ARBA" id="ARBA00022519"/>
    </source>
</evidence>
<evidence type="ECO:0000256" key="1">
    <source>
        <dbReference type="ARBA" id="ARBA00004383"/>
    </source>
</evidence>
<evidence type="ECO:0000256" key="8">
    <source>
        <dbReference type="ARBA" id="ARBA00022989"/>
    </source>
</evidence>
<reference evidence="11 12" key="1">
    <citation type="submission" date="2022-03" db="EMBL/GenBank/DDBJ databases">
        <title>Complete genome analysis of Roseomonas KG 17.1 : a prolific producer of plant growth promoters.</title>
        <authorList>
            <person name="Saadouli I."/>
            <person name="Najjari A."/>
            <person name="Mosbah A."/>
            <person name="Ouzari H.I."/>
        </authorList>
    </citation>
    <scope>NUCLEOTIDE SEQUENCE [LARGE SCALE GENOMIC DNA]</scope>
    <source>
        <strain evidence="11 12">KG17-1</strain>
    </source>
</reference>
<keyword evidence="5" id="KW-0997">Cell inner membrane</keyword>
<dbReference type="InterPro" id="IPR051045">
    <property type="entry name" value="TonB-dependent_transducer"/>
</dbReference>
<evidence type="ECO:0000256" key="3">
    <source>
        <dbReference type="ARBA" id="ARBA00022448"/>
    </source>
</evidence>
<organism evidence="11 12">
    <name type="scientific">Teichococcus vastitatis</name>
    <dbReference type="NCBI Taxonomy" id="2307076"/>
    <lineage>
        <taxon>Bacteria</taxon>
        <taxon>Pseudomonadati</taxon>
        <taxon>Pseudomonadota</taxon>
        <taxon>Alphaproteobacteria</taxon>
        <taxon>Acetobacterales</taxon>
        <taxon>Roseomonadaceae</taxon>
        <taxon>Roseomonas</taxon>
    </lineage>
</organism>
<dbReference type="PANTHER" id="PTHR33446">
    <property type="entry name" value="PROTEIN TONB-RELATED"/>
    <property type="match status" value="1"/>
</dbReference>
<feature type="domain" description="TonB C-terminal" evidence="10">
    <location>
        <begin position="1"/>
        <end position="82"/>
    </location>
</feature>
<keyword evidence="6" id="KW-0812">Transmembrane</keyword>
<evidence type="ECO:0000259" key="10">
    <source>
        <dbReference type="PROSITE" id="PS52015"/>
    </source>
</evidence>
<comment type="similarity">
    <text evidence="2">Belongs to the TonB family.</text>
</comment>
<keyword evidence="9" id="KW-0472">Membrane</keyword>
<protein>
    <submittedName>
        <fullName evidence="11">TonB family protein</fullName>
    </submittedName>
</protein>
<dbReference type="PROSITE" id="PS52015">
    <property type="entry name" value="TONB_CTD"/>
    <property type="match status" value="1"/>
</dbReference>
<keyword evidence="12" id="KW-1185">Reference proteome</keyword>
<dbReference type="Pfam" id="PF03544">
    <property type="entry name" value="TonB_C"/>
    <property type="match status" value="1"/>
</dbReference>
<comment type="caution">
    <text evidence="11">The sequence shown here is derived from an EMBL/GenBank/DDBJ whole genome shotgun (WGS) entry which is preliminary data.</text>
</comment>
<evidence type="ECO:0000256" key="6">
    <source>
        <dbReference type="ARBA" id="ARBA00022692"/>
    </source>
</evidence>
<evidence type="ECO:0000313" key="12">
    <source>
        <dbReference type="Proteomes" id="UP001201985"/>
    </source>
</evidence>
<dbReference type="InterPro" id="IPR037682">
    <property type="entry name" value="TonB_C"/>
</dbReference>
<dbReference type="NCBIfam" id="TIGR01352">
    <property type="entry name" value="tonB_Cterm"/>
    <property type="match status" value="1"/>
</dbReference>
<name>A0ABS9W2F0_9PROT</name>
<dbReference type="Gene3D" id="3.30.1150.10">
    <property type="match status" value="1"/>
</dbReference>
<evidence type="ECO:0000256" key="4">
    <source>
        <dbReference type="ARBA" id="ARBA00022475"/>
    </source>
</evidence>
<evidence type="ECO:0000313" key="11">
    <source>
        <dbReference type="EMBL" id="MCI0753377.1"/>
    </source>
</evidence>
<evidence type="ECO:0000256" key="7">
    <source>
        <dbReference type="ARBA" id="ARBA00022927"/>
    </source>
</evidence>